<gene>
    <name evidence="4" type="ORF">MMF94_20735</name>
</gene>
<dbReference type="EMBL" id="JAKXMK010000017">
    <property type="protein sequence ID" value="MCH6168122.1"/>
    <property type="molecule type" value="Genomic_DNA"/>
</dbReference>
<dbReference type="Pfam" id="PF20177">
    <property type="entry name" value="DUF6542"/>
    <property type="match status" value="1"/>
</dbReference>
<dbReference type="RefSeq" id="WP_241038765.1">
    <property type="nucleotide sequence ID" value="NZ_BAAAJF010000001.1"/>
</dbReference>
<dbReference type="InterPro" id="IPR046672">
    <property type="entry name" value="DUF6542"/>
</dbReference>
<feature type="transmembrane region" description="Helical" evidence="2">
    <location>
        <begin position="51"/>
        <end position="73"/>
    </location>
</feature>
<feature type="domain" description="DUF6542" evidence="3">
    <location>
        <begin position="26"/>
        <end position="146"/>
    </location>
</feature>
<keyword evidence="5" id="KW-1185">Reference proteome</keyword>
<feature type="region of interest" description="Disordered" evidence="1">
    <location>
        <begin position="152"/>
        <end position="189"/>
    </location>
</feature>
<evidence type="ECO:0000313" key="4">
    <source>
        <dbReference type="EMBL" id="MCH6168122.1"/>
    </source>
</evidence>
<feature type="compositionally biased region" description="Low complexity" evidence="1">
    <location>
        <begin position="163"/>
        <end position="189"/>
    </location>
</feature>
<evidence type="ECO:0000313" key="5">
    <source>
        <dbReference type="Proteomes" id="UP001299970"/>
    </source>
</evidence>
<reference evidence="4 5" key="1">
    <citation type="submission" date="2022-03" db="EMBL/GenBank/DDBJ databases">
        <title>Pseudonocardia alaer sp. nov., a novel actinomycete isolated from reed forest soil.</title>
        <authorList>
            <person name="Wang L."/>
        </authorList>
    </citation>
    <scope>NUCLEOTIDE SEQUENCE [LARGE SCALE GENOMIC DNA]</scope>
    <source>
        <strain evidence="4 5">Y-16303</strain>
    </source>
</reference>
<keyword evidence="2" id="KW-0812">Transmembrane</keyword>
<keyword evidence="2" id="KW-1133">Transmembrane helix</keyword>
<evidence type="ECO:0000256" key="2">
    <source>
        <dbReference type="SAM" id="Phobius"/>
    </source>
</evidence>
<feature type="transmembrane region" description="Helical" evidence="2">
    <location>
        <begin position="20"/>
        <end position="45"/>
    </location>
</feature>
<protein>
    <recommendedName>
        <fullName evidence="3">DUF6542 domain-containing protein</fullName>
    </recommendedName>
</protein>
<feature type="transmembrane region" description="Helical" evidence="2">
    <location>
        <begin position="123"/>
        <end position="144"/>
    </location>
</feature>
<proteinExistence type="predicted"/>
<accession>A0ABS9THY7</accession>
<organism evidence="4 5">
    <name type="scientific">Pseudonocardia alaniniphila</name>
    <dbReference type="NCBI Taxonomy" id="75291"/>
    <lineage>
        <taxon>Bacteria</taxon>
        <taxon>Bacillati</taxon>
        <taxon>Actinomycetota</taxon>
        <taxon>Actinomycetes</taxon>
        <taxon>Pseudonocardiales</taxon>
        <taxon>Pseudonocardiaceae</taxon>
        <taxon>Pseudonocardia</taxon>
    </lineage>
</organism>
<name>A0ABS9THY7_9PSEU</name>
<comment type="caution">
    <text evidence="4">The sequence shown here is derived from an EMBL/GenBank/DDBJ whole genome shotgun (WGS) entry which is preliminary data.</text>
</comment>
<sequence>MTNRGERGAGGRWPMSDRSVIPSVLGIPPVAAVGVGAALTAIGVIGDLVRIGSLGMVFAVCYIAGCVLAIGWVRRDGLFGPMVQPPLLVAVAVPVVVLLAGSPKPGAGVAERLLVVGAPLVNAFPTMASTTGIVLVIGLVRLIVQRPLDAPAATAPEEPPVSPRRSSAAGRGRGAARGAARTSGSPRRS</sequence>
<feature type="transmembrane region" description="Helical" evidence="2">
    <location>
        <begin position="85"/>
        <end position="103"/>
    </location>
</feature>
<evidence type="ECO:0000256" key="1">
    <source>
        <dbReference type="SAM" id="MobiDB-lite"/>
    </source>
</evidence>
<keyword evidence="2" id="KW-0472">Membrane</keyword>
<evidence type="ECO:0000259" key="3">
    <source>
        <dbReference type="Pfam" id="PF20177"/>
    </source>
</evidence>
<dbReference type="Proteomes" id="UP001299970">
    <property type="component" value="Unassembled WGS sequence"/>
</dbReference>